<evidence type="ECO:0000313" key="2">
    <source>
        <dbReference type="Proteomes" id="UP001501578"/>
    </source>
</evidence>
<evidence type="ECO:0000313" key="1">
    <source>
        <dbReference type="EMBL" id="GAA0947628.1"/>
    </source>
</evidence>
<proteinExistence type="predicted"/>
<name>A0ABP4BEQ8_9ACTN</name>
<reference evidence="2" key="1">
    <citation type="journal article" date="2019" name="Int. J. Syst. Evol. Microbiol.">
        <title>The Global Catalogue of Microorganisms (GCM) 10K type strain sequencing project: providing services to taxonomists for standard genome sequencing and annotation.</title>
        <authorList>
            <consortium name="The Broad Institute Genomics Platform"/>
            <consortium name="The Broad Institute Genome Sequencing Center for Infectious Disease"/>
            <person name="Wu L."/>
            <person name="Ma J."/>
        </authorList>
    </citation>
    <scope>NUCLEOTIDE SEQUENCE [LARGE SCALE GENOMIC DNA]</scope>
    <source>
        <strain evidence="2">JCM 11136</strain>
    </source>
</reference>
<keyword evidence="2" id="KW-1185">Reference proteome</keyword>
<protein>
    <submittedName>
        <fullName evidence="1">Uncharacterized protein</fullName>
    </submittedName>
</protein>
<organism evidence="1 2">
    <name type="scientific">Nonomuraea longicatena</name>
    <dbReference type="NCBI Taxonomy" id="83682"/>
    <lineage>
        <taxon>Bacteria</taxon>
        <taxon>Bacillati</taxon>
        <taxon>Actinomycetota</taxon>
        <taxon>Actinomycetes</taxon>
        <taxon>Streptosporangiales</taxon>
        <taxon>Streptosporangiaceae</taxon>
        <taxon>Nonomuraea</taxon>
    </lineage>
</organism>
<gene>
    <name evidence="1" type="ORF">GCM10009560_64330</name>
</gene>
<dbReference type="Proteomes" id="UP001501578">
    <property type="component" value="Unassembled WGS sequence"/>
</dbReference>
<accession>A0ABP4BEQ8</accession>
<dbReference type="EMBL" id="BAAAHQ010000041">
    <property type="protein sequence ID" value="GAA0947628.1"/>
    <property type="molecule type" value="Genomic_DNA"/>
</dbReference>
<comment type="caution">
    <text evidence="1">The sequence shown here is derived from an EMBL/GenBank/DDBJ whole genome shotgun (WGS) entry which is preliminary data.</text>
</comment>
<sequence length="89" mass="10193">MEAAERIVAAARLRELHECSALLRRTRVRAEQIVDEARMMLAEAEREGEPGRILTLSAQLDEARAAYRKVINAYVALCRRIDTERRELA</sequence>